<feature type="domain" description="Heme-copper oxidase subunit III family profile" evidence="12">
    <location>
        <begin position="5"/>
        <end position="294"/>
    </location>
</feature>
<keyword evidence="5" id="KW-1278">Translocase</keyword>
<dbReference type="InterPro" id="IPR035973">
    <property type="entry name" value="Cyt_c_oxidase_su3-like_sf"/>
</dbReference>
<evidence type="ECO:0000256" key="4">
    <source>
        <dbReference type="ARBA" id="ARBA00022692"/>
    </source>
</evidence>
<evidence type="ECO:0000313" key="14">
    <source>
        <dbReference type="Proteomes" id="UP000321192"/>
    </source>
</evidence>
<feature type="transmembrane region" description="Helical" evidence="11">
    <location>
        <begin position="49"/>
        <end position="70"/>
    </location>
</feature>
<dbReference type="SUPFAM" id="SSF81452">
    <property type="entry name" value="Cytochrome c oxidase subunit III-like"/>
    <property type="match status" value="1"/>
</dbReference>
<comment type="caution">
    <text evidence="13">The sequence shown here is derived from an EMBL/GenBank/DDBJ whole genome shotgun (WGS) entry which is preliminary data.</text>
</comment>
<evidence type="ECO:0000256" key="9">
    <source>
        <dbReference type="ARBA" id="ARBA00031625"/>
    </source>
</evidence>
<feature type="transmembrane region" description="Helical" evidence="11">
    <location>
        <begin position="191"/>
        <end position="211"/>
    </location>
</feature>
<dbReference type="AlphaFoldDB" id="A0A5C7S7B6"/>
<evidence type="ECO:0000256" key="8">
    <source>
        <dbReference type="ARBA" id="ARBA00031400"/>
    </source>
</evidence>
<sequence length="294" mass="33031">MATTTQQKYYVPHDSAWPIVGALALLLIGYGAATWISQLDQPEARSGPWVFGAGFALLVVTLFGWFGEVIDESQRGLYSAQLERSFRQCMSWFIFSEVMFFLAFFGALFYARVVAVPWLDGAGDNAMTAAILWPNFEAAWPLLQTPGGTATQAMPWTGIPLLNTLILLASSVTLQVAHVAIEQGKRLRLKLFLSITVLLGVVFLFLQGYEYMHAYRDLGLRLDSGVYGNTFYLLTGFHGLHVTIGALILLVMLLRIVIKDHFTAQRHFGFQAAAWYWHFVDVVWLNLFVFVYVL</sequence>
<dbReference type="EC" id="7.1.1.9" evidence="3"/>
<accession>A0A5C7S7B6</accession>
<dbReference type="PANTHER" id="PTHR11403">
    <property type="entry name" value="CYTOCHROME C OXIDASE SUBUNIT III"/>
    <property type="match status" value="1"/>
</dbReference>
<feature type="transmembrane region" description="Helical" evidence="11">
    <location>
        <begin position="161"/>
        <end position="179"/>
    </location>
</feature>
<comment type="subcellular location">
    <subcellularLocation>
        <location evidence="10">Cell membrane</location>
        <topology evidence="10">Multi-pass membrane protein</topology>
    </subcellularLocation>
    <subcellularLocation>
        <location evidence="1">Membrane</location>
        <topology evidence="1">Multi-pass membrane protein</topology>
    </subcellularLocation>
</comment>
<keyword evidence="6 11" id="KW-1133">Transmembrane helix</keyword>
<dbReference type="InterPro" id="IPR024791">
    <property type="entry name" value="Cyt_c/ubiquinol_Oxase_su3"/>
</dbReference>
<reference evidence="13 14" key="1">
    <citation type="submission" date="2018-09" db="EMBL/GenBank/DDBJ databases">
        <title>Metagenome Assembled Genomes from an Advanced Water Purification Facility.</title>
        <authorList>
            <person name="Stamps B.W."/>
            <person name="Spear J.R."/>
        </authorList>
    </citation>
    <scope>NUCLEOTIDE SEQUENCE [LARGE SCALE GENOMIC DNA]</scope>
    <source>
        <strain evidence="13">Bin_27_1</strain>
    </source>
</reference>
<dbReference type="EMBL" id="SSFD01000341">
    <property type="protein sequence ID" value="TXH79587.1"/>
    <property type="molecule type" value="Genomic_DNA"/>
</dbReference>
<dbReference type="RefSeq" id="WP_276661622.1">
    <property type="nucleotide sequence ID" value="NZ_SSFD01000341.1"/>
</dbReference>
<dbReference type="InterPro" id="IPR013833">
    <property type="entry name" value="Cyt_c_oxidase_su3_a-hlx"/>
</dbReference>
<name>A0A5C7S7B6_THASP</name>
<evidence type="ECO:0000256" key="6">
    <source>
        <dbReference type="ARBA" id="ARBA00022989"/>
    </source>
</evidence>
<dbReference type="GO" id="GO:0005886">
    <property type="term" value="C:plasma membrane"/>
    <property type="evidence" value="ECO:0007669"/>
    <property type="project" value="UniProtKB-SubCell"/>
</dbReference>
<evidence type="ECO:0000256" key="1">
    <source>
        <dbReference type="ARBA" id="ARBA00004141"/>
    </source>
</evidence>
<dbReference type="GO" id="GO:0004129">
    <property type="term" value="F:cytochrome-c oxidase activity"/>
    <property type="evidence" value="ECO:0007669"/>
    <property type="project" value="UniProtKB-EC"/>
</dbReference>
<evidence type="ECO:0000256" key="5">
    <source>
        <dbReference type="ARBA" id="ARBA00022967"/>
    </source>
</evidence>
<evidence type="ECO:0000313" key="13">
    <source>
        <dbReference type="EMBL" id="TXH79587.1"/>
    </source>
</evidence>
<protein>
    <recommendedName>
        <fullName evidence="3">cytochrome-c oxidase</fullName>
        <ecNumber evidence="3">7.1.1.9</ecNumber>
    </recommendedName>
    <alternativeName>
        <fullName evidence="8">Cytochrome aa3 subunit 3</fullName>
    </alternativeName>
    <alternativeName>
        <fullName evidence="9">Cytochrome c oxidase polypeptide III</fullName>
    </alternativeName>
</protein>
<feature type="transmembrane region" description="Helical" evidence="11">
    <location>
        <begin position="231"/>
        <end position="254"/>
    </location>
</feature>
<evidence type="ECO:0000256" key="7">
    <source>
        <dbReference type="ARBA" id="ARBA00023136"/>
    </source>
</evidence>
<dbReference type="Pfam" id="PF00510">
    <property type="entry name" value="COX3"/>
    <property type="match status" value="1"/>
</dbReference>
<keyword evidence="4 10" id="KW-0812">Transmembrane</keyword>
<evidence type="ECO:0000256" key="3">
    <source>
        <dbReference type="ARBA" id="ARBA00012949"/>
    </source>
</evidence>
<evidence type="ECO:0000256" key="11">
    <source>
        <dbReference type="SAM" id="Phobius"/>
    </source>
</evidence>
<dbReference type="FunFam" id="1.20.120.80:FF:000003">
    <property type="entry name" value="Cytochrome c oxidase subunit 3"/>
    <property type="match status" value="1"/>
</dbReference>
<dbReference type="Gene3D" id="1.10.287.70">
    <property type="match status" value="1"/>
</dbReference>
<feature type="transmembrane region" description="Helical" evidence="11">
    <location>
        <begin position="91"/>
        <end position="111"/>
    </location>
</feature>
<dbReference type="GO" id="GO:0019646">
    <property type="term" value="P:aerobic electron transport chain"/>
    <property type="evidence" value="ECO:0007669"/>
    <property type="project" value="InterPro"/>
</dbReference>
<keyword evidence="7 11" id="KW-0472">Membrane</keyword>
<evidence type="ECO:0000259" key="12">
    <source>
        <dbReference type="PROSITE" id="PS50253"/>
    </source>
</evidence>
<evidence type="ECO:0000256" key="10">
    <source>
        <dbReference type="RuleBase" id="RU003376"/>
    </source>
</evidence>
<dbReference type="InterPro" id="IPR033945">
    <property type="entry name" value="Cyt_c_oxase_su3_dom"/>
</dbReference>
<organism evidence="13 14">
    <name type="scientific">Thauera aminoaromatica</name>
    <dbReference type="NCBI Taxonomy" id="164330"/>
    <lineage>
        <taxon>Bacteria</taxon>
        <taxon>Pseudomonadati</taxon>
        <taxon>Pseudomonadota</taxon>
        <taxon>Betaproteobacteria</taxon>
        <taxon>Rhodocyclales</taxon>
        <taxon>Zoogloeaceae</taxon>
        <taxon>Thauera</taxon>
    </lineage>
</organism>
<evidence type="ECO:0000256" key="2">
    <source>
        <dbReference type="ARBA" id="ARBA00010581"/>
    </source>
</evidence>
<feature type="transmembrane region" description="Helical" evidence="11">
    <location>
        <begin position="16"/>
        <end position="37"/>
    </location>
</feature>
<dbReference type="Gene3D" id="1.20.120.80">
    <property type="entry name" value="Cytochrome c oxidase, subunit III, four-helix bundle"/>
    <property type="match status" value="1"/>
</dbReference>
<proteinExistence type="inferred from homology"/>
<comment type="similarity">
    <text evidence="2 10">Belongs to the cytochrome c oxidase subunit 3 family.</text>
</comment>
<dbReference type="InterPro" id="IPR000298">
    <property type="entry name" value="Cyt_c_oxidase-like_su3"/>
</dbReference>
<dbReference type="PANTHER" id="PTHR11403:SF7">
    <property type="entry name" value="CYTOCHROME C OXIDASE SUBUNIT 3"/>
    <property type="match status" value="1"/>
</dbReference>
<dbReference type="PROSITE" id="PS50253">
    <property type="entry name" value="COX3"/>
    <property type="match status" value="1"/>
</dbReference>
<dbReference type="CDD" id="cd01665">
    <property type="entry name" value="Cyt_c_Oxidase_III"/>
    <property type="match status" value="1"/>
</dbReference>
<gene>
    <name evidence="13" type="ORF">E6Q80_20115</name>
</gene>
<feature type="transmembrane region" description="Helical" evidence="11">
    <location>
        <begin position="275"/>
        <end position="293"/>
    </location>
</feature>
<dbReference type="Proteomes" id="UP000321192">
    <property type="component" value="Unassembled WGS sequence"/>
</dbReference>